<protein>
    <submittedName>
        <fullName evidence="2">Uncharacterized protein</fullName>
    </submittedName>
</protein>
<gene>
    <name evidence="2" type="ORF">EYS08_25380</name>
</gene>
<evidence type="ECO:0000313" key="2">
    <source>
        <dbReference type="EMBL" id="TBO35942.1"/>
    </source>
</evidence>
<dbReference type="EMBL" id="SIXF01000058">
    <property type="protein sequence ID" value="TBO35942.1"/>
    <property type="molecule type" value="Genomic_DNA"/>
</dbReference>
<reference evidence="2 3" key="1">
    <citation type="submission" date="2019-02" db="EMBL/GenBank/DDBJ databases">
        <title>Pedobacter kyonggii whole genome sequence analysis.</title>
        <authorList>
            <person name="Dahal R.H."/>
        </authorList>
    </citation>
    <scope>NUCLEOTIDE SEQUENCE [LARGE SCALE GENOMIC DNA]</scope>
    <source>
        <strain evidence="2 3">K-4-11-1</strain>
    </source>
</reference>
<dbReference type="RefSeq" id="WP_131032686.1">
    <property type="nucleotide sequence ID" value="NZ_SIXF01000058.1"/>
</dbReference>
<keyword evidence="1" id="KW-0472">Membrane</keyword>
<sequence length="106" mass="12252">MNDFISPLIASLIGLFAVISFFIAASNISHIKDYIKAKHLPDWHKGYIKRKFLKRSDAEILFAAQEFIWNEMTSNKSANKYEELKGIWSGRFTDLGGEFPEHPFKK</sequence>
<dbReference type="OrthoDB" id="9897716at2"/>
<accession>A0A4V2JG43</accession>
<evidence type="ECO:0000256" key="1">
    <source>
        <dbReference type="SAM" id="Phobius"/>
    </source>
</evidence>
<dbReference type="Proteomes" id="UP000291819">
    <property type="component" value="Unassembled WGS sequence"/>
</dbReference>
<keyword evidence="1" id="KW-1133">Transmembrane helix</keyword>
<proteinExistence type="predicted"/>
<feature type="transmembrane region" description="Helical" evidence="1">
    <location>
        <begin position="6"/>
        <end position="28"/>
    </location>
</feature>
<dbReference type="AlphaFoldDB" id="A0A4V2JG43"/>
<name>A0A4V2JG43_9SPHI</name>
<keyword evidence="3" id="KW-1185">Reference proteome</keyword>
<evidence type="ECO:0000313" key="3">
    <source>
        <dbReference type="Proteomes" id="UP000291819"/>
    </source>
</evidence>
<comment type="caution">
    <text evidence="2">The sequence shown here is derived from an EMBL/GenBank/DDBJ whole genome shotgun (WGS) entry which is preliminary data.</text>
</comment>
<organism evidence="2 3">
    <name type="scientific">Pedobacter kyonggii</name>
    <dbReference type="NCBI Taxonomy" id="1926871"/>
    <lineage>
        <taxon>Bacteria</taxon>
        <taxon>Pseudomonadati</taxon>
        <taxon>Bacteroidota</taxon>
        <taxon>Sphingobacteriia</taxon>
        <taxon>Sphingobacteriales</taxon>
        <taxon>Sphingobacteriaceae</taxon>
        <taxon>Pedobacter</taxon>
    </lineage>
</organism>
<keyword evidence="1" id="KW-0812">Transmembrane</keyword>